<reference evidence="2 3" key="1">
    <citation type="submission" date="2018-08" db="EMBL/GenBank/DDBJ databases">
        <title>Fulvimarina sp. 85, whole genome shotgun sequence.</title>
        <authorList>
            <person name="Tuo L."/>
        </authorList>
    </citation>
    <scope>NUCLEOTIDE SEQUENCE [LARGE SCALE GENOMIC DNA]</scope>
    <source>
        <strain evidence="2 3">85</strain>
    </source>
</reference>
<dbReference type="AlphaFoldDB" id="A0A371X5I8"/>
<organism evidence="2 3">
    <name type="scientific">Fulvimarina endophytica</name>
    <dbReference type="NCBI Taxonomy" id="2293836"/>
    <lineage>
        <taxon>Bacteria</taxon>
        <taxon>Pseudomonadati</taxon>
        <taxon>Pseudomonadota</taxon>
        <taxon>Alphaproteobacteria</taxon>
        <taxon>Hyphomicrobiales</taxon>
        <taxon>Aurantimonadaceae</taxon>
        <taxon>Fulvimarina</taxon>
    </lineage>
</organism>
<dbReference type="Proteomes" id="UP000264310">
    <property type="component" value="Unassembled WGS sequence"/>
</dbReference>
<proteinExistence type="predicted"/>
<comment type="caution">
    <text evidence="2">The sequence shown here is derived from an EMBL/GenBank/DDBJ whole genome shotgun (WGS) entry which is preliminary data.</text>
</comment>
<evidence type="ECO:0000256" key="1">
    <source>
        <dbReference type="SAM" id="MobiDB-lite"/>
    </source>
</evidence>
<dbReference type="EMBL" id="QURL01000003">
    <property type="protein sequence ID" value="RFC64481.1"/>
    <property type="molecule type" value="Genomic_DNA"/>
</dbReference>
<gene>
    <name evidence="2" type="ORF">DYI37_09285</name>
</gene>
<feature type="region of interest" description="Disordered" evidence="1">
    <location>
        <begin position="119"/>
        <end position="145"/>
    </location>
</feature>
<evidence type="ECO:0000313" key="2">
    <source>
        <dbReference type="EMBL" id="RFC64481.1"/>
    </source>
</evidence>
<keyword evidence="3" id="KW-1185">Reference proteome</keyword>
<name>A0A371X5I8_9HYPH</name>
<evidence type="ECO:0000313" key="3">
    <source>
        <dbReference type="Proteomes" id="UP000264310"/>
    </source>
</evidence>
<protein>
    <submittedName>
        <fullName evidence="2">Uncharacterized protein</fullName>
    </submittedName>
</protein>
<sequence>MGLLGCWLRRERRDAPSFGQAGGVRQLPYRVGCAASRSAFLTMFDPDRSSTGWQLAPEPAPRRRGTRGFAVPAHTILLARAPGSGFMMGLLMIRDASRVMSLFATTADPAAIATAPRAPKTFAGRARTRAASSPLAPGDRPGPGA</sequence>
<accession>A0A371X5I8</accession>